<keyword evidence="3" id="KW-1185">Reference proteome</keyword>
<feature type="transmembrane region" description="Helical" evidence="1">
    <location>
        <begin position="490"/>
        <end position="511"/>
    </location>
</feature>
<keyword evidence="1" id="KW-1133">Transmembrane helix</keyword>
<feature type="transmembrane region" description="Helical" evidence="1">
    <location>
        <begin position="232"/>
        <end position="251"/>
    </location>
</feature>
<dbReference type="OrthoDB" id="324302at2157"/>
<organism evidence="2 3">
    <name type="scientific">Halosimplex litoreum</name>
    <dbReference type="NCBI Taxonomy" id="1198301"/>
    <lineage>
        <taxon>Archaea</taxon>
        <taxon>Methanobacteriati</taxon>
        <taxon>Methanobacteriota</taxon>
        <taxon>Stenosarchaea group</taxon>
        <taxon>Halobacteria</taxon>
        <taxon>Halobacteriales</taxon>
        <taxon>Haloarculaceae</taxon>
        <taxon>Halosimplex</taxon>
    </lineage>
</organism>
<feature type="transmembrane region" description="Helical" evidence="1">
    <location>
        <begin position="436"/>
        <end position="457"/>
    </location>
</feature>
<feature type="transmembrane region" description="Helical" evidence="1">
    <location>
        <begin position="39"/>
        <end position="58"/>
    </location>
</feature>
<dbReference type="KEGG" id="hlt:I7X12_19360"/>
<dbReference type="GeneID" id="60590699"/>
<feature type="transmembrane region" description="Helical" evidence="1">
    <location>
        <begin position="463"/>
        <end position="483"/>
    </location>
</feature>
<feature type="transmembrane region" description="Helical" evidence="1">
    <location>
        <begin position="287"/>
        <end position="320"/>
    </location>
</feature>
<feature type="transmembrane region" description="Helical" evidence="1">
    <location>
        <begin position="403"/>
        <end position="424"/>
    </location>
</feature>
<dbReference type="Proteomes" id="UP000595001">
    <property type="component" value="Chromosome"/>
</dbReference>
<evidence type="ECO:0008006" key="4">
    <source>
        <dbReference type="Google" id="ProtNLM"/>
    </source>
</evidence>
<feature type="transmembrane region" description="Helical" evidence="1">
    <location>
        <begin position="70"/>
        <end position="95"/>
    </location>
</feature>
<dbReference type="EMBL" id="CP065856">
    <property type="protein sequence ID" value="QPV62849.1"/>
    <property type="molecule type" value="Genomic_DNA"/>
</dbReference>
<accession>A0A7T3KV16</accession>
<gene>
    <name evidence="2" type="ORF">I7X12_19360</name>
</gene>
<feature type="transmembrane region" description="Helical" evidence="1">
    <location>
        <begin position="12"/>
        <end position="33"/>
    </location>
</feature>
<evidence type="ECO:0000313" key="2">
    <source>
        <dbReference type="EMBL" id="QPV62849.1"/>
    </source>
</evidence>
<name>A0A7T3KV16_9EURY</name>
<feature type="transmembrane region" description="Helical" evidence="1">
    <location>
        <begin position="340"/>
        <end position="357"/>
    </location>
</feature>
<dbReference type="RefSeq" id="WP_198061647.1">
    <property type="nucleotide sequence ID" value="NZ_CP065856.1"/>
</dbReference>
<feature type="transmembrane region" description="Helical" evidence="1">
    <location>
        <begin position="257"/>
        <end position="275"/>
    </location>
</feature>
<keyword evidence="1" id="KW-0812">Transmembrane</keyword>
<dbReference type="AlphaFoldDB" id="A0A7T3KV16"/>
<evidence type="ECO:0000313" key="3">
    <source>
        <dbReference type="Proteomes" id="UP000595001"/>
    </source>
</evidence>
<sequence length="654" mass="68755">MTPRTSLRPVDWLALAVPAVAAVGLVALDAFAVLPRPTLVRAGFAPLAAVVAAALFLASRGMDDGTTDRLVPALSGPLATKIVIALCAGAVVASAETGSRVLPFAVALPLGYLLVGLQLRSEPSVPAVLTGLWALFLAPRLGKYVTTGVYFGGSDTLAHVGAVEALFAAGYSTALPHGYDLYPVYHYLVGSTTAFSGLPVYDALVLTGIGALSLVVPVVYVLAVTVFDDPRLGLTAALAVTVLEFFAYHAVYFFPQALASLLLVVLLAVNAALFYAGDERGYRRLSVFALALIVVMVFTHHLTYLLFGGVAAVALVAALVRPFVFGGDLGDAARTLRFRRVFPGLVGGVVLLAYWTYSPSIIVVGIVQLTAGVLLDVVSVPAPQLLAYGQTLPTDSVDRAVEWLLTPTGVYAVGLGAVLLVAGYELLDRTDRYERGFTLTATGLVLAGLLLPVPVAIPQIERLQFVVTLVAVFPVAVGLHRALSAPRRTALAALVVLAALGGATTFTVLVADDVPGVYTDEPRQQVSMSDAEFGAVGSTGAFADRYLAGEAATDRITNRAFETTPYNATERLRVRPDGLATDASFLVVRREWQRHVVAPTESLRAADQNTFVVSPERFAAGDATADKVYTAGRVRVYHSPGGFEGIYGANGTAR</sequence>
<evidence type="ECO:0000256" key="1">
    <source>
        <dbReference type="SAM" id="Phobius"/>
    </source>
</evidence>
<reference evidence="2 3" key="1">
    <citation type="submission" date="2020-12" db="EMBL/GenBank/DDBJ databases">
        <title>Halosimplex halophilum sp. nov. and Halosimplex salinum sp. nov., two new members of the genus Halosimplex.</title>
        <authorList>
            <person name="Cui H.L."/>
        </authorList>
    </citation>
    <scope>NUCLEOTIDE SEQUENCE [LARGE SCALE GENOMIC DNA]</scope>
    <source>
        <strain evidence="2 3">YGH94</strain>
    </source>
</reference>
<feature type="transmembrane region" description="Helical" evidence="1">
    <location>
        <begin position="203"/>
        <end position="225"/>
    </location>
</feature>
<protein>
    <recommendedName>
        <fullName evidence="4">Dolichyl-phosphate-mannose-protein mannosyltransferase</fullName>
    </recommendedName>
</protein>
<proteinExistence type="predicted"/>
<keyword evidence="1" id="KW-0472">Membrane</keyword>